<dbReference type="KEGG" id="bsol:FSW04_07175"/>
<feature type="transmembrane region" description="Helical" evidence="1">
    <location>
        <begin position="34"/>
        <end position="56"/>
    </location>
</feature>
<dbReference type="EMBL" id="CP042430">
    <property type="protein sequence ID" value="QEC47384.1"/>
    <property type="molecule type" value="Genomic_DNA"/>
</dbReference>
<gene>
    <name evidence="2" type="ORF">FSW04_07175</name>
</gene>
<evidence type="ECO:0000313" key="3">
    <source>
        <dbReference type="Proteomes" id="UP000321805"/>
    </source>
</evidence>
<organism evidence="2 3">
    <name type="scientific">Baekduia soli</name>
    <dbReference type="NCBI Taxonomy" id="496014"/>
    <lineage>
        <taxon>Bacteria</taxon>
        <taxon>Bacillati</taxon>
        <taxon>Actinomycetota</taxon>
        <taxon>Thermoleophilia</taxon>
        <taxon>Solirubrobacterales</taxon>
        <taxon>Baekduiaceae</taxon>
        <taxon>Baekduia</taxon>
    </lineage>
</organism>
<dbReference type="Proteomes" id="UP000321805">
    <property type="component" value="Chromosome"/>
</dbReference>
<evidence type="ECO:0000256" key="1">
    <source>
        <dbReference type="SAM" id="Phobius"/>
    </source>
</evidence>
<dbReference type="OrthoDB" id="4775046at2"/>
<reference evidence="2 3" key="1">
    <citation type="journal article" date="2018" name="J. Microbiol.">
        <title>Baekduia soli gen. nov., sp. nov., a novel bacterium isolated from the soil of Baekdu Mountain and proposal of a novel family name, Baekduiaceae fam. nov.</title>
        <authorList>
            <person name="An D.S."/>
            <person name="Siddiqi M.Z."/>
            <person name="Kim K.H."/>
            <person name="Yu H.S."/>
            <person name="Im W.T."/>
        </authorList>
    </citation>
    <scope>NUCLEOTIDE SEQUENCE [LARGE SCALE GENOMIC DNA]</scope>
    <source>
        <strain evidence="2 3">BR7-21</strain>
    </source>
</reference>
<dbReference type="RefSeq" id="WP_146917779.1">
    <property type="nucleotide sequence ID" value="NZ_CP042430.1"/>
</dbReference>
<protein>
    <submittedName>
        <fullName evidence="2">Uncharacterized protein</fullName>
    </submittedName>
</protein>
<sequence>MSIGTSILLIAVGAIMRFAVTVHASGFSIHTAGTILMVVGVVGLVLSVLWMTMWAGRRDATVVRERPVVRERDVY</sequence>
<keyword evidence="1" id="KW-0812">Transmembrane</keyword>
<dbReference type="AlphaFoldDB" id="A0A5B8U2Y8"/>
<keyword evidence="1" id="KW-0472">Membrane</keyword>
<keyword evidence="1" id="KW-1133">Transmembrane helix</keyword>
<proteinExistence type="predicted"/>
<keyword evidence="3" id="KW-1185">Reference proteome</keyword>
<accession>A0A5B8U2Y8</accession>
<evidence type="ECO:0000313" key="2">
    <source>
        <dbReference type="EMBL" id="QEC47384.1"/>
    </source>
</evidence>
<name>A0A5B8U2Y8_9ACTN</name>